<gene>
    <name evidence="1" type="ORF">SAMN04488021_1286</name>
</gene>
<evidence type="ECO:0000313" key="2">
    <source>
        <dbReference type="Proteomes" id="UP000183635"/>
    </source>
</evidence>
<reference evidence="1 2" key="1">
    <citation type="submission" date="2016-10" db="EMBL/GenBank/DDBJ databases">
        <authorList>
            <person name="de Groot N.N."/>
        </authorList>
    </citation>
    <scope>NUCLEOTIDE SEQUENCE [LARGE SCALE GENOMIC DNA]</scope>
    <source>
        <strain evidence="1 2">DSM 8537</strain>
    </source>
</reference>
<dbReference type="OrthoDB" id="7779103at2"/>
<organism evidence="1 2">
    <name type="scientific">Paracoccus aminovorans</name>
    <dbReference type="NCBI Taxonomy" id="34004"/>
    <lineage>
        <taxon>Bacteria</taxon>
        <taxon>Pseudomonadati</taxon>
        <taxon>Pseudomonadota</taxon>
        <taxon>Alphaproteobacteria</taxon>
        <taxon>Rhodobacterales</taxon>
        <taxon>Paracoccaceae</taxon>
        <taxon>Paracoccus</taxon>
    </lineage>
</organism>
<dbReference type="Proteomes" id="UP000183635">
    <property type="component" value="Unassembled WGS sequence"/>
</dbReference>
<dbReference type="RefSeq" id="WP_074969188.1">
    <property type="nucleotide sequence ID" value="NZ_CBCRYP010000029.1"/>
</dbReference>
<protein>
    <submittedName>
        <fullName evidence="1">Uncharacterized protein</fullName>
    </submittedName>
</protein>
<proteinExistence type="predicted"/>
<accession>A0A1I3C5C2</accession>
<dbReference type="AlphaFoldDB" id="A0A1I3C5C2"/>
<evidence type="ECO:0000313" key="1">
    <source>
        <dbReference type="EMBL" id="SFH69778.1"/>
    </source>
</evidence>
<dbReference type="EMBL" id="FOPU01000028">
    <property type="protein sequence ID" value="SFH69778.1"/>
    <property type="molecule type" value="Genomic_DNA"/>
</dbReference>
<sequence length="104" mass="11611">MAKALALLEQAHRHLLASEAELALKKMQDFEEALLSGRLEKGQVQAYAQGLQAVRDLAAAAREGIAAARRQIEEIAALSRKLDTYDRRGNRIGNQVGQNRERRF</sequence>
<keyword evidence="2" id="KW-1185">Reference proteome</keyword>
<name>A0A1I3C5C2_9RHOB</name>